<reference evidence="2" key="1">
    <citation type="journal article" date="2021" name="Front. Microbiol.">
        <title>Comprehensive Comparative Genomics and Phenotyping of Methylobacterium Species.</title>
        <authorList>
            <person name="Alessa O."/>
            <person name="Ogura Y."/>
            <person name="Fujitani Y."/>
            <person name="Takami H."/>
            <person name="Hayashi T."/>
            <person name="Sahin N."/>
            <person name="Tani A."/>
        </authorList>
    </citation>
    <scope>NUCLEOTIDE SEQUENCE</scope>
    <source>
        <strain evidence="2">NBRC 15689</strain>
    </source>
</reference>
<accession>A0ABQ4T4T9</accession>
<evidence type="ECO:0000256" key="1">
    <source>
        <dbReference type="SAM" id="MobiDB-lite"/>
    </source>
</evidence>
<evidence type="ECO:0000313" key="3">
    <source>
        <dbReference type="Proteomes" id="UP001055156"/>
    </source>
</evidence>
<proteinExistence type="predicted"/>
<dbReference type="EMBL" id="BPQV01000001">
    <property type="protein sequence ID" value="GJE25255.1"/>
    <property type="molecule type" value="Genomic_DNA"/>
</dbReference>
<dbReference type="InterPro" id="IPR025906">
    <property type="entry name" value="YjfB_motility"/>
</dbReference>
<dbReference type="RefSeq" id="WP_238309218.1">
    <property type="nucleotide sequence ID" value="NZ_BPQV01000001.1"/>
</dbReference>
<dbReference type="Pfam" id="PF14070">
    <property type="entry name" value="YjfB_motility"/>
    <property type="match status" value="1"/>
</dbReference>
<comment type="caution">
    <text evidence="2">The sequence shown here is derived from an EMBL/GenBank/DDBJ whole genome shotgun (WGS) entry which is preliminary data.</text>
</comment>
<gene>
    <name evidence="2" type="ORF">LKMONMHP_0089</name>
</gene>
<evidence type="ECO:0000313" key="2">
    <source>
        <dbReference type="EMBL" id="GJE25255.1"/>
    </source>
</evidence>
<sequence length="61" mass="6169">MTSIASQATQMLAASFSQNVGTAVARQQIDAERAVADLVASTANASPAPPQGQGKLVDVKV</sequence>
<organism evidence="2 3">
    <name type="scientific">Methylobacterium organophilum</name>
    <dbReference type="NCBI Taxonomy" id="410"/>
    <lineage>
        <taxon>Bacteria</taxon>
        <taxon>Pseudomonadati</taxon>
        <taxon>Pseudomonadota</taxon>
        <taxon>Alphaproteobacteria</taxon>
        <taxon>Hyphomicrobiales</taxon>
        <taxon>Methylobacteriaceae</taxon>
        <taxon>Methylobacterium</taxon>
    </lineage>
</organism>
<evidence type="ECO:0008006" key="4">
    <source>
        <dbReference type="Google" id="ProtNLM"/>
    </source>
</evidence>
<feature type="region of interest" description="Disordered" evidence="1">
    <location>
        <begin position="42"/>
        <end position="61"/>
    </location>
</feature>
<reference evidence="2" key="2">
    <citation type="submission" date="2021-08" db="EMBL/GenBank/DDBJ databases">
        <authorList>
            <person name="Tani A."/>
            <person name="Ola A."/>
            <person name="Ogura Y."/>
            <person name="Katsura K."/>
            <person name="Hayashi T."/>
        </authorList>
    </citation>
    <scope>NUCLEOTIDE SEQUENCE</scope>
    <source>
        <strain evidence="2">NBRC 15689</strain>
    </source>
</reference>
<dbReference type="Proteomes" id="UP001055156">
    <property type="component" value="Unassembled WGS sequence"/>
</dbReference>
<name>A0ABQ4T4T9_METOR</name>
<keyword evidence="3" id="KW-1185">Reference proteome</keyword>
<protein>
    <recommendedName>
        <fullName evidence="4">Motility protein</fullName>
    </recommendedName>
</protein>